<dbReference type="RefSeq" id="WP_031277749.1">
    <property type="nucleotide sequence ID" value="NZ_CAADND010000030.1"/>
</dbReference>
<feature type="domain" description="Methyltransferase" evidence="1">
    <location>
        <begin position="36"/>
        <end position="120"/>
    </location>
</feature>
<sequence length="273" mass="30720">MVSNKQKELGQFPTPAWVADALYRQHFSHLGANDLVLEPGCGPGRFLQVIPSHVPAIGIDIDPNMVERARVRTGREVLLGDFTKIDLDFQPTAVIGNPPFQMRLVDQLLDRCHQLLPDGGQVGFLLPAYALQTAATVVRYNTRWSMQQSMIPRNIYPGLSKPLAFVVFTRDLRRLLVGFSLYYETSLVNSLEPDLREELNEGHPSWVHLVETALTELGGSARLQDLYAAIVTRRPSENPAWKEQIRKICQQRHIRVGRGRYAKADRMAMPAAA</sequence>
<dbReference type="EMBL" id="CVVU01000245">
    <property type="protein sequence ID" value="CRP82393.1"/>
    <property type="molecule type" value="Genomic_DNA"/>
</dbReference>
<dbReference type="InterPro" id="IPR029063">
    <property type="entry name" value="SAM-dependent_MTases_sf"/>
</dbReference>
<dbReference type="Proteomes" id="UP000045039">
    <property type="component" value="Unassembled WGS sequence"/>
</dbReference>
<organism evidence="2 3">
    <name type="scientific">Pseudomonas aeruginosa</name>
    <dbReference type="NCBI Taxonomy" id="287"/>
    <lineage>
        <taxon>Bacteria</taxon>
        <taxon>Pseudomonadati</taxon>
        <taxon>Pseudomonadota</taxon>
        <taxon>Gammaproteobacteria</taxon>
        <taxon>Pseudomonadales</taxon>
        <taxon>Pseudomonadaceae</taxon>
        <taxon>Pseudomonas</taxon>
    </lineage>
</organism>
<reference evidence="3" key="1">
    <citation type="submission" date="2015-06" db="EMBL/GenBank/DDBJ databases">
        <authorList>
            <person name="Radhakrishnan Rajesh"/>
            <person name="Underwood Anthony"/>
            <person name="Al-Shahib Ali"/>
        </authorList>
    </citation>
    <scope>NUCLEOTIDE SEQUENCE [LARGE SCALE GENOMIC DNA]</scope>
    <source>
        <strain evidence="3">P19_London_7_VIM_2_05_10</strain>
    </source>
</reference>
<proteinExistence type="predicted"/>
<dbReference type="AlphaFoldDB" id="A0A9P1RCL8"/>
<evidence type="ECO:0000313" key="3">
    <source>
        <dbReference type="Proteomes" id="UP000045039"/>
    </source>
</evidence>
<comment type="caution">
    <text evidence="2">The sequence shown here is derived from an EMBL/GenBank/DDBJ whole genome shotgun (WGS) entry which is preliminary data.</text>
</comment>
<gene>
    <name evidence="2" type="ORF">PAERUG_P19_London_7_VIM_2_05_10_05684</name>
</gene>
<dbReference type="Gene3D" id="3.40.50.150">
    <property type="entry name" value="Vaccinia Virus protein VP39"/>
    <property type="match status" value="1"/>
</dbReference>
<dbReference type="InterPro" id="IPR041698">
    <property type="entry name" value="Methyltransf_25"/>
</dbReference>
<name>A0A9P1RCL8_PSEAI</name>
<protein>
    <recommendedName>
        <fullName evidence="1">Methyltransferase domain-containing protein</fullName>
    </recommendedName>
</protein>
<evidence type="ECO:0000259" key="1">
    <source>
        <dbReference type="Pfam" id="PF13649"/>
    </source>
</evidence>
<dbReference type="SUPFAM" id="SSF53335">
    <property type="entry name" value="S-adenosyl-L-methionine-dependent methyltransferases"/>
    <property type="match status" value="1"/>
</dbReference>
<dbReference type="Pfam" id="PF13649">
    <property type="entry name" value="Methyltransf_25"/>
    <property type="match status" value="1"/>
</dbReference>
<accession>A0A9P1RCL8</accession>
<dbReference type="PRINTS" id="PR00507">
    <property type="entry name" value="N12N6MTFRASE"/>
</dbReference>
<evidence type="ECO:0000313" key="2">
    <source>
        <dbReference type="EMBL" id="CRP82393.1"/>
    </source>
</evidence>
<dbReference type="CDD" id="cd02440">
    <property type="entry name" value="AdoMet_MTases"/>
    <property type="match status" value="1"/>
</dbReference>